<dbReference type="Gene3D" id="1.10.630.10">
    <property type="entry name" value="Cytochrome P450"/>
    <property type="match status" value="1"/>
</dbReference>
<keyword evidence="16" id="KW-1185">Reference proteome</keyword>
<evidence type="ECO:0000256" key="5">
    <source>
        <dbReference type="ARBA" id="ARBA00022617"/>
    </source>
</evidence>
<feature type="binding site" description="axial binding residue" evidence="13">
    <location>
        <position position="381"/>
    </location>
    <ligand>
        <name>heme</name>
        <dbReference type="ChEBI" id="CHEBI:30413"/>
    </ligand>
    <ligandPart>
        <name>Fe</name>
        <dbReference type="ChEBI" id="CHEBI:18248"/>
    </ligandPart>
</feature>
<evidence type="ECO:0000256" key="3">
    <source>
        <dbReference type="ARBA" id="ARBA00004860"/>
    </source>
</evidence>
<dbReference type="GO" id="GO:0016705">
    <property type="term" value="F:oxidoreductase activity, acting on paired donors, with incorporation or reduction of molecular oxygen"/>
    <property type="evidence" value="ECO:0007669"/>
    <property type="project" value="InterPro"/>
</dbReference>
<dbReference type="GO" id="GO:0042632">
    <property type="term" value="P:cholesterol homeostasis"/>
    <property type="evidence" value="ECO:0007669"/>
    <property type="project" value="TreeGrafter"/>
</dbReference>
<keyword evidence="7 12" id="KW-0256">Endoplasmic reticulum</keyword>
<dbReference type="InterPro" id="IPR002403">
    <property type="entry name" value="Cyt_P450_E_grp-IV"/>
</dbReference>
<dbReference type="Proteomes" id="UP001165082">
    <property type="component" value="Unassembled WGS sequence"/>
</dbReference>
<comment type="pathway">
    <text evidence="3">Lipid metabolism; bile acid biosynthesis.</text>
</comment>
<proteinExistence type="inferred from homology"/>
<dbReference type="InterPro" id="IPR050529">
    <property type="entry name" value="CYP450_sterol_14alpha_dmase"/>
</dbReference>
<comment type="caution">
    <text evidence="15">The sequence shown here is derived from an EMBL/GenBank/DDBJ whole genome shotgun (WGS) entry which is preliminary data.</text>
</comment>
<keyword evidence="11 12" id="KW-0472">Membrane</keyword>
<dbReference type="AlphaFoldDB" id="A0A9W7E1N4"/>
<comment type="subcellular location">
    <subcellularLocation>
        <location evidence="2 12">Endoplasmic reticulum membrane</location>
    </subcellularLocation>
</comment>
<dbReference type="EMBL" id="BRXZ01006681">
    <property type="protein sequence ID" value="GMH64744.1"/>
    <property type="molecule type" value="Genomic_DNA"/>
</dbReference>
<reference evidence="15" key="1">
    <citation type="submission" date="2022-07" db="EMBL/GenBank/DDBJ databases">
        <title>Genome analysis of Parmales, a sister group of diatoms, reveals the evolutionary specialization of diatoms from phago-mixotrophs to photoautotrophs.</title>
        <authorList>
            <person name="Ban H."/>
            <person name="Sato S."/>
            <person name="Yoshikawa S."/>
            <person name="Kazumasa Y."/>
            <person name="Nakamura Y."/>
            <person name="Ichinomiya M."/>
            <person name="Saitoh K."/>
            <person name="Sato N."/>
            <person name="Blanc-Mathieu R."/>
            <person name="Endo H."/>
            <person name="Kuwata A."/>
            <person name="Ogata H."/>
        </authorList>
    </citation>
    <scope>NUCLEOTIDE SEQUENCE</scope>
</reference>
<evidence type="ECO:0000256" key="4">
    <source>
        <dbReference type="ARBA" id="ARBA00010617"/>
    </source>
</evidence>
<dbReference type="GO" id="GO:0005506">
    <property type="term" value="F:iron ion binding"/>
    <property type="evidence" value="ECO:0007669"/>
    <property type="project" value="InterPro"/>
</dbReference>
<name>A0A9W7E1N4_9STRA</name>
<dbReference type="Pfam" id="PF00067">
    <property type="entry name" value="p450"/>
    <property type="match status" value="1"/>
</dbReference>
<keyword evidence="6 12" id="KW-0479">Metal-binding</keyword>
<dbReference type="PIRSF" id="PIRSF000047">
    <property type="entry name" value="Cytochrome_CYPVIIA1"/>
    <property type="match status" value="1"/>
</dbReference>
<protein>
    <recommendedName>
        <fullName evidence="17">Cytochrome P450</fullName>
    </recommendedName>
</protein>
<evidence type="ECO:0000256" key="11">
    <source>
        <dbReference type="ARBA" id="ARBA00023136"/>
    </source>
</evidence>
<evidence type="ECO:0000256" key="8">
    <source>
        <dbReference type="ARBA" id="ARBA00023002"/>
    </source>
</evidence>
<keyword evidence="9 12" id="KW-0408">Iron</keyword>
<gene>
    <name evidence="15" type="ORF">TrRE_jg275</name>
</gene>
<evidence type="ECO:0000313" key="15">
    <source>
        <dbReference type="EMBL" id="GMH64744.1"/>
    </source>
</evidence>
<dbReference type="InterPro" id="IPR001128">
    <property type="entry name" value="Cyt_P450"/>
</dbReference>
<accession>A0A9W7E1N4</accession>
<feature type="binding site" evidence="14">
    <location>
        <position position="335"/>
    </location>
    <ligand>
        <name>substrate</name>
    </ligand>
</feature>
<evidence type="ECO:0000256" key="13">
    <source>
        <dbReference type="PIRSR" id="PIRSR000047-1"/>
    </source>
</evidence>
<evidence type="ECO:0000256" key="14">
    <source>
        <dbReference type="PIRSR" id="PIRSR000047-2"/>
    </source>
</evidence>
<dbReference type="SUPFAM" id="SSF48264">
    <property type="entry name" value="Cytochrome P450"/>
    <property type="match status" value="1"/>
</dbReference>
<evidence type="ECO:0000256" key="12">
    <source>
        <dbReference type="PIRNR" id="PIRNR000047"/>
    </source>
</evidence>
<feature type="binding site" evidence="14">
    <location>
        <position position="258"/>
    </location>
    <ligand>
        <name>substrate</name>
    </ligand>
</feature>
<evidence type="ECO:0000256" key="10">
    <source>
        <dbReference type="ARBA" id="ARBA00023098"/>
    </source>
</evidence>
<dbReference type="GO" id="GO:0006629">
    <property type="term" value="P:lipid metabolic process"/>
    <property type="evidence" value="ECO:0007669"/>
    <property type="project" value="UniProtKB-KW"/>
</dbReference>
<dbReference type="InterPro" id="IPR036396">
    <property type="entry name" value="Cyt_P450_sf"/>
</dbReference>
<evidence type="ECO:0000313" key="16">
    <source>
        <dbReference type="Proteomes" id="UP001165082"/>
    </source>
</evidence>
<evidence type="ECO:0000256" key="2">
    <source>
        <dbReference type="ARBA" id="ARBA00004586"/>
    </source>
</evidence>
<dbReference type="InterPro" id="IPR024204">
    <property type="entry name" value="Cyt_P450_CYP7A1-type"/>
</dbReference>
<dbReference type="OrthoDB" id="67904at2759"/>
<dbReference type="GO" id="GO:0008395">
    <property type="term" value="F:steroid hydroxylase activity"/>
    <property type="evidence" value="ECO:0007669"/>
    <property type="project" value="TreeGrafter"/>
</dbReference>
<dbReference type="PRINTS" id="PR00465">
    <property type="entry name" value="EP450IV"/>
</dbReference>
<evidence type="ECO:0000256" key="9">
    <source>
        <dbReference type="ARBA" id="ARBA00023004"/>
    </source>
</evidence>
<evidence type="ECO:0000256" key="6">
    <source>
        <dbReference type="ARBA" id="ARBA00022723"/>
    </source>
</evidence>
<evidence type="ECO:0000256" key="7">
    <source>
        <dbReference type="ARBA" id="ARBA00022824"/>
    </source>
</evidence>
<keyword evidence="8" id="KW-0560">Oxidoreductase</keyword>
<dbReference type="PANTHER" id="PTHR24304">
    <property type="entry name" value="CYTOCHROME P450 FAMILY 7"/>
    <property type="match status" value="1"/>
</dbReference>
<keyword evidence="5 12" id="KW-0349">Heme</keyword>
<comment type="cofactor">
    <cofactor evidence="1 12 13">
        <name>heme</name>
        <dbReference type="ChEBI" id="CHEBI:30413"/>
    </cofactor>
</comment>
<sequence>MYQNHRRPNEPAIVFSFILNLGSAISFGSDPLTFLRENKKKLGSTFCAVIAGNRTVFINDPEDWKGILRLPKSMLSFDDIGKEVLVSSFYMNARTADAVQFEGAKVLHGQFVKYLQGRDSMSAMTGRAQDSFEAQLSQLRLPCPPSDPVPLFSTLSSVVFKATMSSLFGPDHPLVSESSYEDFAAHDANFPFLAGGAPSFLFPSSSSGSAGLRSKVVSSVGDVKGLMDARDSYFKEINLSPSDRAAAQAVIVWASAANTVPTAVWTLAHIASSPSSLSSVRRELSALSAVDDMPYLDSCVHETFRLKSSSMTVRKVTSPVGVTLPGGARLRGGDRVAIFPPLQHMDPRNFEEPETWKGGRFVDEPGKKNLVMPFGGGASKCPGRLFALREVKVFIRAVLTEFDVEVVGELPEFDKTRVGLGINGVEKGKDVMCRLRRRVGKRE</sequence>
<keyword evidence="10" id="KW-0443">Lipid metabolism</keyword>
<dbReference type="GO" id="GO:0020037">
    <property type="term" value="F:heme binding"/>
    <property type="evidence" value="ECO:0007669"/>
    <property type="project" value="InterPro"/>
</dbReference>
<organism evidence="15 16">
    <name type="scientific">Triparma retinervis</name>
    <dbReference type="NCBI Taxonomy" id="2557542"/>
    <lineage>
        <taxon>Eukaryota</taxon>
        <taxon>Sar</taxon>
        <taxon>Stramenopiles</taxon>
        <taxon>Ochrophyta</taxon>
        <taxon>Bolidophyceae</taxon>
        <taxon>Parmales</taxon>
        <taxon>Triparmaceae</taxon>
        <taxon>Triparma</taxon>
    </lineage>
</organism>
<evidence type="ECO:0008006" key="17">
    <source>
        <dbReference type="Google" id="ProtNLM"/>
    </source>
</evidence>
<comment type="similarity">
    <text evidence="4 12">Belongs to the cytochrome P450 family.</text>
</comment>
<dbReference type="PANTHER" id="PTHR24304:SF4">
    <property type="entry name" value="CYTOCHROME P450"/>
    <property type="match status" value="1"/>
</dbReference>
<evidence type="ECO:0000256" key="1">
    <source>
        <dbReference type="ARBA" id="ARBA00001971"/>
    </source>
</evidence>
<dbReference type="GO" id="GO:0005789">
    <property type="term" value="C:endoplasmic reticulum membrane"/>
    <property type="evidence" value="ECO:0007669"/>
    <property type="project" value="UniProtKB-SubCell"/>
</dbReference>